<dbReference type="AlphaFoldDB" id="A0A939PCU0"/>
<dbReference type="InterPro" id="IPR012338">
    <property type="entry name" value="Beta-lactam/transpept-like"/>
</dbReference>
<dbReference type="SUPFAM" id="SSF56601">
    <property type="entry name" value="beta-lactamase/transpeptidase-like"/>
    <property type="match status" value="1"/>
</dbReference>
<sequence>MGFRRPGVRGAVAMGSAAAVVAGVAVASTMTGSPSGAARTASAGADGTATAADGAGADTTAADAASVGRAGDVLRAGVTKVRSDNGLPGVIGMVRDGGATRYAAAGWGDQFRHVPADPRAQFRIGSNTKAFTATVILQLEARHRLSLDDKVAKYLPGVLARNGYDGRKITIRQLLNHTSGLQDYAGDVRVSGPYVADVDPNQRWAPRTLVDIATDKKPVAAPGKTWHYSNANYVLAGMIIQRVTGRAPAVEVRDRIIKPLGLRHTTYPTSDPKLYGNWLHGYTLPRDISFSNVQVFGAAGAIVSTQEDLANFSRALLTGRLLKPKQQRELETTVPVAKPANGVGYGLGVIKAKTKCGPVLTHNGAVLGYLSFWYSSPDGKRQVTVATNEYHLLPTKATESLGNAAIDAYCAIGRK</sequence>
<dbReference type="Gene3D" id="3.40.710.10">
    <property type="entry name" value="DD-peptidase/beta-lactamase superfamily"/>
    <property type="match status" value="1"/>
</dbReference>
<comment type="caution">
    <text evidence="3">The sequence shown here is derived from an EMBL/GenBank/DDBJ whole genome shotgun (WGS) entry which is preliminary data.</text>
</comment>
<proteinExistence type="predicted"/>
<dbReference type="InterPro" id="IPR050491">
    <property type="entry name" value="AmpC-like"/>
</dbReference>
<accession>A0A939PCU0</accession>
<evidence type="ECO:0000259" key="2">
    <source>
        <dbReference type="Pfam" id="PF00144"/>
    </source>
</evidence>
<dbReference type="InterPro" id="IPR001466">
    <property type="entry name" value="Beta-lactam-related"/>
</dbReference>
<evidence type="ECO:0000313" key="4">
    <source>
        <dbReference type="Proteomes" id="UP000669179"/>
    </source>
</evidence>
<dbReference type="RefSeq" id="WP_208253682.1">
    <property type="nucleotide sequence ID" value="NZ_JAGEOJ010000001.1"/>
</dbReference>
<keyword evidence="1" id="KW-0732">Signal</keyword>
<feature type="chain" id="PRO_5039261200" evidence="1">
    <location>
        <begin position="28"/>
        <end position="415"/>
    </location>
</feature>
<dbReference type="PANTHER" id="PTHR46825">
    <property type="entry name" value="D-ALANYL-D-ALANINE-CARBOXYPEPTIDASE/ENDOPEPTIDASE AMPH"/>
    <property type="match status" value="1"/>
</dbReference>
<reference evidence="3" key="1">
    <citation type="submission" date="2021-03" db="EMBL/GenBank/DDBJ databases">
        <authorList>
            <person name="Kanchanasin P."/>
            <person name="Saeng-In P."/>
            <person name="Phongsopitanun W."/>
            <person name="Yuki M."/>
            <person name="Kudo T."/>
            <person name="Ohkuma M."/>
            <person name="Tanasupawat S."/>
        </authorList>
    </citation>
    <scope>NUCLEOTIDE SEQUENCE</scope>
    <source>
        <strain evidence="3">GKU 128</strain>
    </source>
</reference>
<organism evidence="3 4">
    <name type="scientific">Actinomadura barringtoniae</name>
    <dbReference type="NCBI Taxonomy" id="1427535"/>
    <lineage>
        <taxon>Bacteria</taxon>
        <taxon>Bacillati</taxon>
        <taxon>Actinomycetota</taxon>
        <taxon>Actinomycetes</taxon>
        <taxon>Streptosporangiales</taxon>
        <taxon>Thermomonosporaceae</taxon>
        <taxon>Actinomadura</taxon>
    </lineage>
</organism>
<dbReference type="Proteomes" id="UP000669179">
    <property type="component" value="Unassembled WGS sequence"/>
</dbReference>
<feature type="domain" description="Beta-lactamase-related" evidence="2">
    <location>
        <begin position="83"/>
        <end position="393"/>
    </location>
</feature>
<feature type="signal peptide" evidence="1">
    <location>
        <begin position="1"/>
        <end position="27"/>
    </location>
</feature>
<dbReference type="PANTHER" id="PTHR46825:SF7">
    <property type="entry name" value="D-ALANYL-D-ALANINE CARBOXYPEPTIDASE"/>
    <property type="match status" value="1"/>
</dbReference>
<dbReference type="EMBL" id="JAGEOJ010000001">
    <property type="protein sequence ID" value="MBO2446116.1"/>
    <property type="molecule type" value="Genomic_DNA"/>
</dbReference>
<evidence type="ECO:0000256" key="1">
    <source>
        <dbReference type="SAM" id="SignalP"/>
    </source>
</evidence>
<dbReference type="Pfam" id="PF00144">
    <property type="entry name" value="Beta-lactamase"/>
    <property type="match status" value="1"/>
</dbReference>
<evidence type="ECO:0000313" key="3">
    <source>
        <dbReference type="EMBL" id="MBO2446116.1"/>
    </source>
</evidence>
<gene>
    <name evidence="3" type="ORF">J4573_03375</name>
</gene>
<keyword evidence="4" id="KW-1185">Reference proteome</keyword>
<name>A0A939PCU0_9ACTN</name>
<protein>
    <submittedName>
        <fullName evidence="3">Beta-lactamase family protein</fullName>
    </submittedName>
</protein>